<feature type="domain" description="DUF5655" evidence="1">
    <location>
        <begin position="3"/>
        <end position="88"/>
    </location>
</feature>
<accession>A0AAU8ET32</accession>
<dbReference type="AlphaFoldDB" id="A0AAU8ET32"/>
<dbReference type="Pfam" id="PF18899">
    <property type="entry name" value="DUF5655"/>
    <property type="match status" value="1"/>
</dbReference>
<dbReference type="EMBL" id="CP159279">
    <property type="protein sequence ID" value="XCH12114.1"/>
    <property type="molecule type" value="Genomic_DNA"/>
</dbReference>
<reference evidence="2" key="1">
    <citation type="submission" date="2024-06" db="EMBL/GenBank/DDBJ databases">
        <title>Biodegradation of dimethachlon by Arthrobacter sp. K5: mechanistic insights and ecological implications.</title>
        <authorList>
            <person name="Hu S."/>
            <person name="Lu P."/>
        </authorList>
    </citation>
    <scope>NUCLEOTIDE SEQUENCE</scope>
    <source>
        <strain evidence="2">K5</strain>
    </source>
</reference>
<sequence>MDPGITQQFLKLYVAFKAETNFVDVVPQKARLRLSLNIPIEALRDERGLAWDVSSKGHWGNGPTEVGLDEDTDLVYIIGLVRQAFEFQMGGE</sequence>
<organism evidence="2">
    <name type="scientific">Arthrobacter sp. K5</name>
    <dbReference type="NCBI Taxonomy" id="2839623"/>
    <lineage>
        <taxon>Bacteria</taxon>
        <taxon>Bacillati</taxon>
        <taxon>Actinomycetota</taxon>
        <taxon>Actinomycetes</taxon>
        <taxon>Micrococcales</taxon>
        <taxon>Micrococcaceae</taxon>
        <taxon>Arthrobacter</taxon>
    </lineage>
</organism>
<protein>
    <submittedName>
        <fullName evidence="2">DUF5655 domain-containing protein</fullName>
    </submittedName>
</protein>
<name>A0AAU8ET32_9MICC</name>
<proteinExistence type="predicted"/>
<evidence type="ECO:0000259" key="1">
    <source>
        <dbReference type="Pfam" id="PF18899"/>
    </source>
</evidence>
<dbReference type="InterPro" id="IPR043714">
    <property type="entry name" value="DUF5655"/>
</dbReference>
<dbReference type="RefSeq" id="WP_353712291.1">
    <property type="nucleotide sequence ID" value="NZ_CP159279.1"/>
</dbReference>
<evidence type="ECO:0000313" key="2">
    <source>
        <dbReference type="EMBL" id="XCH12114.1"/>
    </source>
</evidence>
<gene>
    <name evidence="2" type="ORF">ABRP34_03605</name>
</gene>